<evidence type="ECO:0000313" key="2">
    <source>
        <dbReference type="EMBL" id="MBT0664051.1"/>
    </source>
</evidence>
<name>A0AAW4KZH3_9BACT</name>
<accession>A0AAW4KZH3</accession>
<evidence type="ECO:0000313" key="3">
    <source>
        <dbReference type="Proteomes" id="UP000811899"/>
    </source>
</evidence>
<evidence type="ECO:0000256" key="1">
    <source>
        <dbReference type="SAM" id="SignalP"/>
    </source>
</evidence>
<sequence>MSMQGDVNRRRYIMATLLALVVALGHGAALAANAKLSEGLSTSYHQSLDAAYTAIANGNSPIIAAQAGTFRGSLDFNRTWDVKLKGGLDANYGSIVGNTIIEGDLTITSGSVEVDAISVTSPAANPVRIIYLHHSTGNNVWYGSVPEFISSYNSSYNTDYQISERAYPNSPYPWENYPYDYWKLWVDTTGETGYQQQDTLDTLAANYDVIVFKHCFPVSDVEANIGAPDVASSRKSLENYQLQYNALKSRLHQFPTKKFIVWTGAALTQGSTTPENAERARQFFSWVRNSWDEKGDNIFVWDFWTLETGGGLYLLPENAASSGDSHPNGTFSAAVAPLIGKRIVAVIEGAGDSGSITGE</sequence>
<proteinExistence type="predicted"/>
<dbReference type="AlphaFoldDB" id="A0AAW4KZH3"/>
<keyword evidence="1" id="KW-0732">Signal</keyword>
<comment type="caution">
    <text evidence="2">The sequence shown here is derived from an EMBL/GenBank/DDBJ whole genome shotgun (WGS) entry which is preliminary data.</text>
</comment>
<gene>
    <name evidence="2" type="ORF">KI809_07020</name>
</gene>
<feature type="chain" id="PRO_5043330190" evidence="1">
    <location>
        <begin position="32"/>
        <end position="359"/>
    </location>
</feature>
<dbReference type="Proteomes" id="UP000811899">
    <property type="component" value="Unassembled WGS sequence"/>
</dbReference>
<reference evidence="2 3" key="1">
    <citation type="submission" date="2021-05" db="EMBL/GenBank/DDBJ databases">
        <title>The draft genome of Geobacter pelophilus DSM 12255.</title>
        <authorList>
            <person name="Xu Z."/>
            <person name="Masuda Y."/>
            <person name="Itoh H."/>
            <person name="Senoo K."/>
        </authorList>
    </citation>
    <scope>NUCLEOTIDE SEQUENCE [LARGE SCALE GENOMIC DNA]</scope>
    <source>
        <strain evidence="2 3">DSM 12255</strain>
    </source>
</reference>
<feature type="signal peptide" evidence="1">
    <location>
        <begin position="1"/>
        <end position="31"/>
    </location>
</feature>
<protein>
    <submittedName>
        <fullName evidence="2">Uncharacterized protein</fullName>
    </submittedName>
</protein>
<keyword evidence="3" id="KW-1185">Reference proteome</keyword>
<dbReference type="RefSeq" id="WP_214170820.1">
    <property type="nucleotide sequence ID" value="NZ_JAHCVJ010000002.1"/>
</dbReference>
<organism evidence="2 3">
    <name type="scientific">Geoanaerobacter pelophilus</name>
    <dbReference type="NCBI Taxonomy" id="60036"/>
    <lineage>
        <taxon>Bacteria</taxon>
        <taxon>Pseudomonadati</taxon>
        <taxon>Thermodesulfobacteriota</taxon>
        <taxon>Desulfuromonadia</taxon>
        <taxon>Geobacterales</taxon>
        <taxon>Geobacteraceae</taxon>
        <taxon>Geoanaerobacter</taxon>
    </lineage>
</organism>
<dbReference type="EMBL" id="JAHCVJ010000002">
    <property type="protein sequence ID" value="MBT0664051.1"/>
    <property type="molecule type" value="Genomic_DNA"/>
</dbReference>